<proteinExistence type="predicted"/>
<gene>
    <name evidence="1" type="ORF">AVEN_192325_1</name>
</gene>
<organism evidence="1 2">
    <name type="scientific">Araneus ventricosus</name>
    <name type="common">Orbweaver spider</name>
    <name type="synonym">Epeira ventricosa</name>
    <dbReference type="NCBI Taxonomy" id="182803"/>
    <lineage>
        <taxon>Eukaryota</taxon>
        <taxon>Metazoa</taxon>
        <taxon>Ecdysozoa</taxon>
        <taxon>Arthropoda</taxon>
        <taxon>Chelicerata</taxon>
        <taxon>Arachnida</taxon>
        <taxon>Araneae</taxon>
        <taxon>Araneomorphae</taxon>
        <taxon>Entelegynae</taxon>
        <taxon>Araneoidea</taxon>
        <taxon>Araneidae</taxon>
        <taxon>Araneus</taxon>
    </lineage>
</organism>
<dbReference type="AlphaFoldDB" id="A0A4Y2W8B1"/>
<comment type="caution">
    <text evidence="1">The sequence shown here is derived from an EMBL/GenBank/DDBJ whole genome shotgun (WGS) entry which is preliminary data.</text>
</comment>
<sequence>VKLKISGLGGDKRPIVVTPRANGLMPFHSVIDLQWNHVRDRAALANLSALGALGTMAPLSYSSVSPIDNTALIWDPRSSNPETKVLPTGHSNLFKKLDL</sequence>
<dbReference type="EMBL" id="BGPR01056662">
    <property type="protein sequence ID" value="GBO33141.1"/>
    <property type="molecule type" value="Genomic_DNA"/>
</dbReference>
<reference evidence="1 2" key="1">
    <citation type="journal article" date="2019" name="Sci. Rep.">
        <title>Orb-weaving spider Araneus ventricosus genome elucidates the spidroin gene catalogue.</title>
        <authorList>
            <person name="Kono N."/>
            <person name="Nakamura H."/>
            <person name="Ohtoshi R."/>
            <person name="Moran D.A.P."/>
            <person name="Shinohara A."/>
            <person name="Yoshida Y."/>
            <person name="Fujiwara M."/>
            <person name="Mori M."/>
            <person name="Tomita M."/>
            <person name="Arakawa K."/>
        </authorList>
    </citation>
    <scope>NUCLEOTIDE SEQUENCE [LARGE SCALE GENOMIC DNA]</scope>
</reference>
<protein>
    <submittedName>
        <fullName evidence="1">Uncharacterized protein</fullName>
    </submittedName>
</protein>
<keyword evidence="2" id="KW-1185">Reference proteome</keyword>
<dbReference type="Proteomes" id="UP000499080">
    <property type="component" value="Unassembled WGS sequence"/>
</dbReference>
<evidence type="ECO:0000313" key="2">
    <source>
        <dbReference type="Proteomes" id="UP000499080"/>
    </source>
</evidence>
<accession>A0A4Y2W8B1</accession>
<evidence type="ECO:0000313" key="1">
    <source>
        <dbReference type="EMBL" id="GBO33141.1"/>
    </source>
</evidence>
<name>A0A4Y2W8B1_ARAVE</name>
<feature type="non-terminal residue" evidence="1">
    <location>
        <position position="1"/>
    </location>
</feature>